<evidence type="ECO:0000313" key="4">
    <source>
        <dbReference type="Proteomes" id="UP000179807"/>
    </source>
</evidence>
<organism evidence="3 4">
    <name type="scientific">Tritrichomonas foetus</name>
    <dbReference type="NCBI Taxonomy" id="1144522"/>
    <lineage>
        <taxon>Eukaryota</taxon>
        <taxon>Metamonada</taxon>
        <taxon>Parabasalia</taxon>
        <taxon>Tritrichomonadida</taxon>
        <taxon>Tritrichomonadidae</taxon>
        <taxon>Tritrichomonas</taxon>
    </lineage>
</organism>
<feature type="compositionally biased region" description="Low complexity" evidence="2">
    <location>
        <begin position="191"/>
        <end position="205"/>
    </location>
</feature>
<sequence>MSLRRQRKDDLLSVQTDFEQESIFPPMASLTRLSPPSSSSKTKNKINFFSSKNSSNQSSPKVEDNIADTEGKLSSTSSSRGKDGKNSIKDNKKKDKNSKADKNSKTKKEKKKEEKKLKKNKSGNDNQSNNILNQNNNNILNRDNSENQPKKKSIKHYFEKNQIMMPSNINGTPTFLLYMKDQLNDFSKGFNSNNAENISNNNNRNRNGENLKSEENPRSEKSITNIPQNIQFDSQFLKENSHVNKRRREHSFSGVNRKSLIEDNENLQNELSKINKINKTLKSSPKQNHFAYNDHEQSYSKSKSISHGKSTSKSTSNKNTSSENGESHSSSIDESKIEKFFMVSQKQMEDRFRVSKPDESELSNLKYSLKSQTNQAKFQFSSVSQNVDTLKNKFTSMKTQMDEASKYVDEIQEKVMKLQKEMQEISDQFDDDFHEEESMTMIQMLKFYTMKMFSYFP</sequence>
<gene>
    <name evidence="3" type="ORF">TRFO_09997</name>
</gene>
<evidence type="ECO:0000313" key="3">
    <source>
        <dbReference type="EMBL" id="OHS96348.1"/>
    </source>
</evidence>
<dbReference type="GeneID" id="94829893"/>
<feature type="region of interest" description="Disordered" evidence="2">
    <location>
        <begin position="279"/>
        <end position="333"/>
    </location>
</feature>
<reference evidence="3" key="1">
    <citation type="submission" date="2016-10" db="EMBL/GenBank/DDBJ databases">
        <authorList>
            <person name="Benchimol M."/>
            <person name="Almeida L.G."/>
            <person name="Vasconcelos A.T."/>
            <person name="Perreira-Neves A."/>
            <person name="Rosa I.A."/>
            <person name="Tasca T."/>
            <person name="Bogo M.R."/>
            <person name="de Souza W."/>
        </authorList>
    </citation>
    <scope>NUCLEOTIDE SEQUENCE [LARGE SCALE GENOMIC DNA]</scope>
    <source>
        <strain evidence="3">K</strain>
    </source>
</reference>
<dbReference type="VEuPathDB" id="TrichDB:TRFO_09997"/>
<feature type="compositionally biased region" description="Basic and acidic residues" evidence="2">
    <location>
        <begin position="206"/>
        <end position="221"/>
    </location>
</feature>
<name>A0A1J4JGL5_9EUKA</name>
<feature type="region of interest" description="Disordered" evidence="2">
    <location>
        <begin position="190"/>
        <end position="225"/>
    </location>
</feature>
<keyword evidence="1" id="KW-0175">Coiled coil</keyword>
<feature type="compositionally biased region" description="Low complexity" evidence="2">
    <location>
        <begin position="299"/>
        <end position="330"/>
    </location>
</feature>
<feature type="compositionally biased region" description="Low complexity" evidence="2">
    <location>
        <begin position="34"/>
        <end position="60"/>
    </location>
</feature>
<dbReference type="RefSeq" id="XP_068349485.1">
    <property type="nucleotide sequence ID" value="XM_068495189.1"/>
</dbReference>
<dbReference type="EMBL" id="MLAK01001182">
    <property type="protein sequence ID" value="OHS96348.1"/>
    <property type="molecule type" value="Genomic_DNA"/>
</dbReference>
<evidence type="ECO:0000256" key="1">
    <source>
        <dbReference type="SAM" id="Coils"/>
    </source>
</evidence>
<dbReference type="AlphaFoldDB" id="A0A1J4JGL5"/>
<proteinExistence type="predicted"/>
<comment type="caution">
    <text evidence="3">The sequence shown here is derived from an EMBL/GenBank/DDBJ whole genome shotgun (WGS) entry which is preliminary data.</text>
</comment>
<keyword evidence="4" id="KW-1185">Reference proteome</keyword>
<evidence type="ECO:0000256" key="2">
    <source>
        <dbReference type="SAM" id="MobiDB-lite"/>
    </source>
</evidence>
<feature type="compositionally biased region" description="Basic and acidic residues" evidence="2">
    <location>
        <begin position="80"/>
        <end position="116"/>
    </location>
</feature>
<protein>
    <submittedName>
        <fullName evidence="3">Uncharacterized protein</fullName>
    </submittedName>
</protein>
<feature type="region of interest" description="Disordered" evidence="2">
    <location>
        <begin position="1"/>
        <end position="150"/>
    </location>
</feature>
<feature type="compositionally biased region" description="Low complexity" evidence="2">
    <location>
        <begin position="123"/>
        <end position="142"/>
    </location>
</feature>
<dbReference type="Proteomes" id="UP000179807">
    <property type="component" value="Unassembled WGS sequence"/>
</dbReference>
<feature type="coiled-coil region" evidence="1">
    <location>
        <begin position="401"/>
        <end position="428"/>
    </location>
</feature>
<accession>A0A1J4JGL5</accession>